<feature type="transmembrane region" description="Helical" evidence="8">
    <location>
        <begin position="757"/>
        <end position="778"/>
    </location>
</feature>
<feature type="coiled-coil region" evidence="7">
    <location>
        <begin position="544"/>
        <end position="571"/>
    </location>
</feature>
<keyword evidence="4 8" id="KW-0812">Transmembrane</keyword>
<dbReference type="PANTHER" id="PTHR33406:SF6">
    <property type="entry name" value="MEMBRANE PROTEIN YDGH-RELATED"/>
    <property type="match status" value="1"/>
</dbReference>
<feature type="transmembrane region" description="Helical" evidence="8">
    <location>
        <begin position="168"/>
        <end position="188"/>
    </location>
</feature>
<organism evidence="10 11">
    <name type="scientific">Salinicoccus sesuvii</name>
    <dbReference type="NCBI Taxonomy" id="868281"/>
    <lineage>
        <taxon>Bacteria</taxon>
        <taxon>Bacillati</taxon>
        <taxon>Bacillota</taxon>
        <taxon>Bacilli</taxon>
        <taxon>Bacillales</taxon>
        <taxon>Staphylococcaceae</taxon>
        <taxon>Salinicoccus</taxon>
    </lineage>
</organism>
<keyword evidence="5 8" id="KW-1133">Transmembrane helix</keyword>
<feature type="transmembrane region" description="Helical" evidence="8">
    <location>
        <begin position="354"/>
        <end position="373"/>
    </location>
</feature>
<comment type="subcellular location">
    <subcellularLocation>
        <location evidence="1">Cell membrane</location>
        <topology evidence="1">Multi-pass membrane protein</topology>
    </subcellularLocation>
</comment>
<keyword evidence="7" id="KW-0175">Coiled coil</keyword>
<evidence type="ECO:0000259" key="9">
    <source>
        <dbReference type="PROSITE" id="PS50156"/>
    </source>
</evidence>
<keyword evidence="3" id="KW-1003">Cell membrane</keyword>
<feature type="transmembrane region" description="Helical" evidence="8">
    <location>
        <begin position="269"/>
        <end position="290"/>
    </location>
</feature>
<evidence type="ECO:0000256" key="7">
    <source>
        <dbReference type="SAM" id="Coils"/>
    </source>
</evidence>
<evidence type="ECO:0000313" key="11">
    <source>
        <dbReference type="Proteomes" id="UP001595637"/>
    </source>
</evidence>
<dbReference type="InterPro" id="IPR004869">
    <property type="entry name" value="MMPL_dom"/>
</dbReference>
<evidence type="ECO:0000256" key="1">
    <source>
        <dbReference type="ARBA" id="ARBA00004651"/>
    </source>
</evidence>
<reference evidence="11" key="1">
    <citation type="journal article" date="2019" name="Int. J. Syst. Evol. Microbiol.">
        <title>The Global Catalogue of Microorganisms (GCM) 10K type strain sequencing project: providing services to taxonomists for standard genome sequencing and annotation.</title>
        <authorList>
            <consortium name="The Broad Institute Genomics Platform"/>
            <consortium name="The Broad Institute Genome Sequencing Center for Infectious Disease"/>
            <person name="Wu L."/>
            <person name="Ma J."/>
        </authorList>
    </citation>
    <scope>NUCLEOTIDE SEQUENCE [LARGE SCALE GENOMIC DNA]</scope>
    <source>
        <strain evidence="11">CCM 7756</strain>
    </source>
</reference>
<feature type="domain" description="SSD" evidence="9">
    <location>
        <begin position="198"/>
        <end position="323"/>
    </location>
</feature>
<dbReference type="EMBL" id="JBHRVQ010000001">
    <property type="protein sequence ID" value="MFC3387668.1"/>
    <property type="molecule type" value="Genomic_DNA"/>
</dbReference>
<comment type="caution">
    <text evidence="10">The sequence shown here is derived from an EMBL/GenBank/DDBJ whole genome shotgun (WGS) entry which is preliminary data.</text>
</comment>
<keyword evidence="6 8" id="KW-0472">Membrane</keyword>
<sequence length="881" mass="97589">MKHILKFKWPVTVLMLIFAATTFILSPNLTQLATEKGDIQLSDESSSEQARQFLEAYGQDKETMSLVLEFEDQVSSHESDIVSYIEEIRTLDEVDNVINPFTYDASVQENFINNDNGVIMIPMDYVGPVNDISSIAASIEEMNTTDADTSMTSNELIQSTVEQDAMEGIQSTEIFTVIIVVGVLLLMFRSIVTPFVPVAVVGVAYLLGQSFVGWFVEWFGFPISPQTQSFLIVILFGIGTDYCILLLNRFKEELEHHDKYDAIIRTFSTAGKTVFISGLSGAIVFGVLYFANFEIYRSAVGVALGVVFLLLAIFTLLPVLMYLLGRYIFWPNIKKTEFKESRLWTPLGILSLKYPTRIIFSIFAILIAIALFYDDEVNFDSIEELDDGYSTVHATNVVSENFDEGQLFPVRVILSNGDDLLNQESLSKLDAISSTVSGLEGVKEVQTITRPAGEAIEDFNVRNQLEQTNEGIVEMQDGLAEISTGLTEASNSLADNEATGGDLSELGAGIDEINDSITQITWYMQQTGDAEGAATQLSQVQEGLTTLSEEVDAANTQLNEQQAAASEQLSELSNGLADSAEGIDEIQNGLEEVSSLLEGISDNQAVDQTGINVPQEFIDNDEIEAAVDQYAFGDNNEALIMNVVLAVDPYSHEAMSTLDEIQTTVENELHRLNSDDTTAYFSGVTSMNRDLNQISNDDYNRVVIIFILTLFVVLAIIFRSLILPISMISSIFITYFASITITQWLLGFLGYGELNWAVPFFSLIIFAALGIDYSIFIIDRFREELADRSIRDAIEQSIRRMGGVVITAVIILSGTFAALLPSGMVILIQVASVIIFALLFYAFIVLPLLVPAFVITFGRGNWWPFRMPGGRAREKKFRDKE</sequence>
<evidence type="ECO:0000256" key="2">
    <source>
        <dbReference type="ARBA" id="ARBA00010157"/>
    </source>
</evidence>
<dbReference type="RefSeq" id="WP_380651918.1">
    <property type="nucleotide sequence ID" value="NZ_JBHRVQ010000001.1"/>
</dbReference>
<dbReference type="InterPro" id="IPR000731">
    <property type="entry name" value="SSD"/>
</dbReference>
<evidence type="ECO:0000256" key="5">
    <source>
        <dbReference type="ARBA" id="ARBA00022989"/>
    </source>
</evidence>
<dbReference type="PANTHER" id="PTHR33406">
    <property type="entry name" value="MEMBRANE PROTEIN MJ1562-RELATED"/>
    <property type="match status" value="1"/>
</dbReference>
<feature type="transmembrane region" description="Helical" evidence="8">
    <location>
        <begin position="302"/>
        <end position="325"/>
    </location>
</feature>
<feature type="transmembrane region" description="Helical" evidence="8">
    <location>
        <begin position="798"/>
        <end position="820"/>
    </location>
</feature>
<feature type="transmembrane region" description="Helical" evidence="8">
    <location>
        <begin position="826"/>
        <end position="857"/>
    </location>
</feature>
<comment type="similarity">
    <text evidence="2">Belongs to the resistance-nodulation-cell division (RND) (TC 2.A.6) family. MmpL subfamily.</text>
</comment>
<evidence type="ECO:0000256" key="4">
    <source>
        <dbReference type="ARBA" id="ARBA00022692"/>
    </source>
</evidence>
<feature type="transmembrane region" description="Helical" evidence="8">
    <location>
        <begin position="228"/>
        <end position="248"/>
    </location>
</feature>
<protein>
    <submittedName>
        <fullName evidence="10">MMPL family transporter</fullName>
    </submittedName>
</protein>
<dbReference type="SUPFAM" id="SSF82866">
    <property type="entry name" value="Multidrug efflux transporter AcrB transmembrane domain"/>
    <property type="match status" value="2"/>
</dbReference>
<name>A0ABV7N493_9STAP</name>
<evidence type="ECO:0000256" key="8">
    <source>
        <dbReference type="SAM" id="Phobius"/>
    </source>
</evidence>
<dbReference type="Pfam" id="PF03176">
    <property type="entry name" value="MMPL"/>
    <property type="match status" value="2"/>
</dbReference>
<dbReference type="PROSITE" id="PS50156">
    <property type="entry name" value="SSD"/>
    <property type="match status" value="2"/>
</dbReference>
<accession>A0ABV7N493</accession>
<proteinExistence type="inferred from homology"/>
<keyword evidence="11" id="KW-1185">Reference proteome</keyword>
<gene>
    <name evidence="10" type="ORF">ACFOEO_03510</name>
</gene>
<dbReference type="Gene3D" id="1.20.1640.10">
    <property type="entry name" value="Multidrug efflux transporter AcrB transmembrane domain"/>
    <property type="match status" value="2"/>
</dbReference>
<dbReference type="InterPro" id="IPR050545">
    <property type="entry name" value="Mycobact_MmpL"/>
</dbReference>
<feature type="transmembrane region" description="Helical" evidence="8">
    <location>
        <begin position="195"/>
        <end position="216"/>
    </location>
</feature>
<evidence type="ECO:0000313" key="10">
    <source>
        <dbReference type="EMBL" id="MFC3387668.1"/>
    </source>
</evidence>
<feature type="domain" description="SSD" evidence="9">
    <location>
        <begin position="702"/>
        <end position="856"/>
    </location>
</feature>
<dbReference type="Proteomes" id="UP001595637">
    <property type="component" value="Unassembled WGS sequence"/>
</dbReference>
<feature type="transmembrane region" description="Helical" evidence="8">
    <location>
        <begin position="699"/>
        <end position="718"/>
    </location>
</feature>
<evidence type="ECO:0000256" key="6">
    <source>
        <dbReference type="ARBA" id="ARBA00023136"/>
    </source>
</evidence>
<evidence type="ECO:0000256" key="3">
    <source>
        <dbReference type="ARBA" id="ARBA00022475"/>
    </source>
</evidence>
<feature type="transmembrane region" description="Helical" evidence="8">
    <location>
        <begin position="730"/>
        <end position="751"/>
    </location>
</feature>